<feature type="transmembrane region" description="Helical" evidence="7">
    <location>
        <begin position="316"/>
        <end position="333"/>
    </location>
</feature>
<name>A0AAU7QLL4_9GAMM</name>
<dbReference type="Gene3D" id="1.20.1250.20">
    <property type="entry name" value="MFS general substrate transporter like domains"/>
    <property type="match status" value="1"/>
</dbReference>
<dbReference type="EMBL" id="CP157948">
    <property type="protein sequence ID" value="XBS90476.1"/>
    <property type="molecule type" value="Genomic_DNA"/>
</dbReference>
<keyword evidence="2" id="KW-0813">Transport</keyword>
<dbReference type="InterPro" id="IPR001958">
    <property type="entry name" value="Tet-R_TetA/multi-R_MdtG-like"/>
</dbReference>
<dbReference type="CDD" id="cd17388">
    <property type="entry name" value="MFS_TetA"/>
    <property type="match status" value="1"/>
</dbReference>
<comment type="subcellular location">
    <subcellularLocation>
        <location evidence="1">Membrane</location>
        <topology evidence="1">Multi-pass membrane protein</topology>
    </subcellularLocation>
</comment>
<protein>
    <submittedName>
        <fullName evidence="9">TCR/Tet family MFS transporter</fullName>
    </submittedName>
</protein>
<dbReference type="GO" id="GO:0016020">
    <property type="term" value="C:membrane"/>
    <property type="evidence" value="ECO:0007669"/>
    <property type="project" value="UniProtKB-SubCell"/>
</dbReference>
<feature type="transmembrane region" description="Helical" evidence="7">
    <location>
        <begin position="225"/>
        <end position="249"/>
    </location>
</feature>
<evidence type="ECO:0000256" key="6">
    <source>
        <dbReference type="SAM" id="MobiDB-lite"/>
    </source>
</evidence>
<evidence type="ECO:0000256" key="2">
    <source>
        <dbReference type="ARBA" id="ARBA00022448"/>
    </source>
</evidence>
<keyword evidence="3 7" id="KW-0812">Transmembrane</keyword>
<feature type="transmembrane region" description="Helical" evidence="7">
    <location>
        <begin position="110"/>
        <end position="131"/>
    </location>
</feature>
<feature type="transmembrane region" description="Helical" evidence="7">
    <location>
        <begin position="292"/>
        <end position="310"/>
    </location>
</feature>
<feature type="compositionally biased region" description="Pro residues" evidence="6">
    <location>
        <begin position="439"/>
        <end position="453"/>
    </location>
</feature>
<reference evidence="9" key="1">
    <citation type="submission" date="2024-06" db="EMBL/GenBank/DDBJ databases">
        <authorList>
            <person name="Sun Y."/>
        </authorList>
    </citation>
    <scope>NUCLEOTIDE SEQUENCE</scope>
    <source>
        <strain evidence="9">IGA1.0</strain>
    </source>
</reference>
<dbReference type="SUPFAM" id="SSF103473">
    <property type="entry name" value="MFS general substrate transporter"/>
    <property type="match status" value="1"/>
</dbReference>
<dbReference type="RefSeq" id="WP_350016572.1">
    <property type="nucleotide sequence ID" value="NZ_CP157948.1"/>
</dbReference>
<proteinExistence type="predicted"/>
<feature type="transmembrane region" description="Helical" evidence="7">
    <location>
        <begin position="15"/>
        <end position="41"/>
    </location>
</feature>
<evidence type="ECO:0000256" key="5">
    <source>
        <dbReference type="ARBA" id="ARBA00023136"/>
    </source>
</evidence>
<sequence>MDQSPMPVAPRHRAALAFIYVTVLLDMLAFGIIIPVLPHLIEQLAGGGIARAAWWVGVFSTVFAIVQFVFSPVQGALSDRFGRRPVILISNLGLAVDFVILALAPTLWLLFGARVLLGMTAASFSTANAYVADIIPAEKRAAAFGILGSAFGLGFIIGPGLGGFLGGIALRLPFWVAAALALCNFLYGCFILPESLPKERRTARIELHSAHPFGSLKLLRRQRQVFQLAVVLFLVYLAHYVLQTVFVLYADYRYHWGPQAVGYVLMLVGGCDGFVQAVLTGRLAPRFGERRVLLAGMLFGVGAFLVMGLADVGRVFLFGIPLLALWGLAMPPIQSLMTQQVDPSEQGRLQGAIGSLGSFAGIFGPYLFAQIFALSIAPGSAIHLPGVAFLLSATLMLIGLVIAARATRGAGKSAAVAPPADPLPDVPPGDMPPFAALHPPSPPHPQTHPPLTHPPQETHP</sequence>
<dbReference type="InterPro" id="IPR020846">
    <property type="entry name" value="MFS_dom"/>
</dbReference>
<gene>
    <name evidence="9" type="ORF">ABNK63_02195</name>
</gene>
<feature type="transmembrane region" description="Helical" evidence="7">
    <location>
        <begin position="85"/>
        <end position="104"/>
    </location>
</feature>
<evidence type="ECO:0000313" key="9">
    <source>
        <dbReference type="EMBL" id="XBS90476.1"/>
    </source>
</evidence>
<feature type="transmembrane region" description="Helical" evidence="7">
    <location>
        <begin position="261"/>
        <end position="280"/>
    </location>
</feature>
<keyword evidence="5 7" id="KW-0472">Membrane</keyword>
<evidence type="ECO:0000256" key="7">
    <source>
        <dbReference type="SAM" id="Phobius"/>
    </source>
</evidence>
<dbReference type="PANTHER" id="PTHR23504:SF15">
    <property type="entry name" value="MAJOR FACILITATOR SUPERFAMILY (MFS) PROFILE DOMAIN-CONTAINING PROTEIN"/>
    <property type="match status" value="1"/>
</dbReference>
<dbReference type="InterPro" id="IPR011701">
    <property type="entry name" value="MFS"/>
</dbReference>
<dbReference type="PANTHER" id="PTHR23504">
    <property type="entry name" value="MAJOR FACILITATOR SUPERFAMILY DOMAIN-CONTAINING PROTEIN 10"/>
    <property type="match status" value="1"/>
</dbReference>
<evidence type="ECO:0000256" key="3">
    <source>
        <dbReference type="ARBA" id="ARBA00022692"/>
    </source>
</evidence>
<feature type="transmembrane region" description="Helical" evidence="7">
    <location>
        <begin position="353"/>
        <end position="376"/>
    </location>
</feature>
<dbReference type="PRINTS" id="PR01035">
    <property type="entry name" value="TCRTETA"/>
</dbReference>
<feature type="transmembrane region" description="Helical" evidence="7">
    <location>
        <begin position="143"/>
        <end position="166"/>
    </location>
</feature>
<feature type="transmembrane region" description="Helical" evidence="7">
    <location>
        <begin position="172"/>
        <end position="192"/>
    </location>
</feature>
<feature type="domain" description="Major facilitator superfamily (MFS) profile" evidence="8">
    <location>
        <begin position="15"/>
        <end position="411"/>
    </location>
</feature>
<feature type="compositionally biased region" description="Pro residues" evidence="6">
    <location>
        <begin position="419"/>
        <end position="431"/>
    </location>
</feature>
<dbReference type="AlphaFoldDB" id="A0AAU7QLL4"/>
<feature type="region of interest" description="Disordered" evidence="6">
    <location>
        <begin position="413"/>
        <end position="460"/>
    </location>
</feature>
<dbReference type="GO" id="GO:0022857">
    <property type="term" value="F:transmembrane transporter activity"/>
    <property type="evidence" value="ECO:0007669"/>
    <property type="project" value="InterPro"/>
</dbReference>
<evidence type="ECO:0000259" key="8">
    <source>
        <dbReference type="PROSITE" id="PS50850"/>
    </source>
</evidence>
<feature type="transmembrane region" description="Helical" evidence="7">
    <location>
        <begin position="382"/>
        <end position="403"/>
    </location>
</feature>
<feature type="transmembrane region" description="Helical" evidence="7">
    <location>
        <begin position="53"/>
        <end position="73"/>
    </location>
</feature>
<evidence type="ECO:0000256" key="1">
    <source>
        <dbReference type="ARBA" id="ARBA00004141"/>
    </source>
</evidence>
<organism evidence="9">
    <name type="scientific">Rhodanobacter sp. IGA1.0</name>
    <dbReference type="NCBI Taxonomy" id="3158582"/>
    <lineage>
        <taxon>Bacteria</taxon>
        <taxon>Pseudomonadati</taxon>
        <taxon>Pseudomonadota</taxon>
        <taxon>Gammaproteobacteria</taxon>
        <taxon>Lysobacterales</taxon>
        <taxon>Rhodanobacteraceae</taxon>
        <taxon>Rhodanobacter</taxon>
    </lineage>
</organism>
<accession>A0AAU7QLL4</accession>
<dbReference type="PROSITE" id="PS50850">
    <property type="entry name" value="MFS"/>
    <property type="match status" value="1"/>
</dbReference>
<evidence type="ECO:0000256" key="4">
    <source>
        <dbReference type="ARBA" id="ARBA00022989"/>
    </source>
</evidence>
<dbReference type="Pfam" id="PF07690">
    <property type="entry name" value="MFS_1"/>
    <property type="match status" value="1"/>
</dbReference>
<keyword evidence="4 7" id="KW-1133">Transmembrane helix</keyword>
<dbReference type="InterPro" id="IPR036259">
    <property type="entry name" value="MFS_trans_sf"/>
</dbReference>